<evidence type="ECO:0000256" key="4">
    <source>
        <dbReference type="ARBA" id="ARBA00012438"/>
    </source>
</evidence>
<dbReference type="Gene3D" id="1.10.287.130">
    <property type="match status" value="1"/>
</dbReference>
<dbReference type="EMBL" id="BAAAUT010000021">
    <property type="protein sequence ID" value="GAA3137062.1"/>
    <property type="molecule type" value="Genomic_DNA"/>
</dbReference>
<dbReference type="PROSITE" id="PS50109">
    <property type="entry name" value="HIS_KIN"/>
    <property type="match status" value="1"/>
</dbReference>
<dbReference type="SUPFAM" id="SSF55874">
    <property type="entry name" value="ATPase domain of HSP90 chaperone/DNA topoisomerase II/histidine kinase"/>
    <property type="match status" value="1"/>
</dbReference>
<reference evidence="19" key="1">
    <citation type="journal article" date="2019" name="Int. J. Syst. Evol. Microbiol.">
        <title>The Global Catalogue of Microorganisms (GCM) 10K type strain sequencing project: providing services to taxonomists for standard genome sequencing and annotation.</title>
        <authorList>
            <consortium name="The Broad Institute Genomics Platform"/>
            <consortium name="The Broad Institute Genome Sequencing Center for Infectious Disease"/>
            <person name="Wu L."/>
            <person name="Ma J."/>
        </authorList>
    </citation>
    <scope>NUCLEOTIDE SEQUENCE [LARGE SCALE GENOMIC DNA]</scope>
    <source>
        <strain evidence="19">JCM 9373</strain>
    </source>
</reference>
<evidence type="ECO:0000256" key="9">
    <source>
        <dbReference type="ARBA" id="ARBA00022777"/>
    </source>
</evidence>
<dbReference type="Pfam" id="PF13185">
    <property type="entry name" value="GAF_2"/>
    <property type="match status" value="1"/>
</dbReference>
<dbReference type="InterPro" id="IPR029016">
    <property type="entry name" value="GAF-like_dom_sf"/>
</dbReference>
<evidence type="ECO:0000256" key="12">
    <source>
        <dbReference type="ARBA" id="ARBA00023012"/>
    </source>
</evidence>
<name>A0ABP6N5S7_9ACTN</name>
<dbReference type="Gene3D" id="3.30.450.20">
    <property type="entry name" value="PAS domain"/>
    <property type="match status" value="3"/>
</dbReference>
<dbReference type="InterPro" id="IPR005467">
    <property type="entry name" value="His_kinase_dom"/>
</dbReference>
<evidence type="ECO:0000256" key="3">
    <source>
        <dbReference type="ARBA" id="ARBA00004236"/>
    </source>
</evidence>
<organism evidence="18 19">
    <name type="scientific">Planomonospora alba</name>
    <dbReference type="NCBI Taxonomy" id="161354"/>
    <lineage>
        <taxon>Bacteria</taxon>
        <taxon>Bacillati</taxon>
        <taxon>Actinomycetota</taxon>
        <taxon>Actinomycetes</taxon>
        <taxon>Streptosporangiales</taxon>
        <taxon>Streptosporangiaceae</taxon>
        <taxon>Planomonospora</taxon>
    </lineage>
</organism>
<dbReference type="SMART" id="SM00387">
    <property type="entry name" value="HATPase_c"/>
    <property type="match status" value="1"/>
</dbReference>
<dbReference type="Proteomes" id="UP001500320">
    <property type="component" value="Unassembled WGS sequence"/>
</dbReference>
<dbReference type="RefSeq" id="WP_344859797.1">
    <property type="nucleotide sequence ID" value="NZ_BAAAUT010000021.1"/>
</dbReference>
<dbReference type="InterPro" id="IPR050351">
    <property type="entry name" value="BphY/WalK/GraS-like"/>
</dbReference>
<evidence type="ECO:0000313" key="18">
    <source>
        <dbReference type="EMBL" id="GAA3137062.1"/>
    </source>
</evidence>
<keyword evidence="12" id="KW-0902">Two-component regulatory system</keyword>
<keyword evidence="10" id="KW-0067">ATP-binding</keyword>
<dbReference type="InterPro" id="IPR003018">
    <property type="entry name" value="GAF"/>
</dbReference>
<keyword evidence="13" id="KW-0472">Membrane</keyword>
<sequence>MSSAHSASAASPAPRPAVLEAAGLLDAPVPALERLSRLAAGLLDAPAALVCLADGPEQVVLGAAGPAAPPAGRRRAPLRDSACGRVTATGAPLVVSGTGPGGRPGGDPALPGLAARACAAFPLRAPGGGVLGALCVLDTVPRGWDRSQLETAEDVAAMAEAEIASRLAGGEALLSARRAWRILDRHGDASVSVDAAGTVTEWNRAAERLFGWSREEAVGRDAGELIVPARLRRAYREGLRRVRETGGRAVAGRRLELTAADRHGGEFPVEAAVQADPGQDPPVFHAFLHDISARRAVREQLERDRTFLAALLDSIEAGVAACDADGRIVLFNQAMRDVHHLGEQPLDARDWAATYHLFAPDGRTLLRPEEIPLVRAFAGERVEGLQLVVAVPGFPPRRFLVNGRPIDTPDGRRLGAVVAMHDVTGRHRVEVVRDVQQAVAEALADAASAEDAAAGVVAAITGRLGWACGEYWQADPGGDAVTRLVSWTGPGRDLTAFTGAGPVTFRSGVGLPGLVHATGRATWIRDLPSDPRGFVRRRAAAQAGLHSAAGLPVRGGGGGTLGVLAFFAESVEEPDDELLALLDGACADLGRYLERRRAEELALALEASRRRVDRIVSQLNDFVWTYEIADGEVRPVFASSEAGGIYGAPLPEGADPLALVLARTPPQDRAAIEAYLDELRAGRPARVEFRLTGLDGVTRWIWSRAGPRREGGRLFADGISTDVTEQHRLAEERERLLAREQEQVDRLRELDRMKDDLMALVSHELRSPIGAVRGYVEMLLDDPSLTGERRPLAGVIDRESAHLQRLIDDLLDLARFEAGRAVLDPRPLCLARLVRTAADAHRPAAARKGLGLTVDAPEDLPVRADPVRLRQVLDNLLSNAVRYTPEGGSVLVTADRRGGGDGGEAVVTVADTGIGIPAEQYPRLFTRFFRASTARRAGIEGTGLGLAVTKAVVQAHGGTVTAAPRAGGGTVFTVRLPAEPPGRA</sequence>
<keyword evidence="11" id="KW-1133">Transmembrane helix</keyword>
<comment type="caution">
    <text evidence="18">The sequence shown here is derived from an EMBL/GenBank/DDBJ whole genome shotgun (WGS) entry which is preliminary data.</text>
</comment>
<evidence type="ECO:0000259" key="17">
    <source>
        <dbReference type="PROSITE" id="PS50113"/>
    </source>
</evidence>
<keyword evidence="7" id="KW-0812">Transmembrane</keyword>
<evidence type="ECO:0000256" key="1">
    <source>
        <dbReference type="ARBA" id="ARBA00000085"/>
    </source>
</evidence>
<evidence type="ECO:0000256" key="13">
    <source>
        <dbReference type="ARBA" id="ARBA00023136"/>
    </source>
</evidence>
<dbReference type="SMART" id="SM00388">
    <property type="entry name" value="HisKA"/>
    <property type="match status" value="1"/>
</dbReference>
<dbReference type="CDD" id="cd00075">
    <property type="entry name" value="HATPase"/>
    <property type="match status" value="1"/>
</dbReference>
<proteinExistence type="predicted"/>
<dbReference type="PROSITE" id="PS50113">
    <property type="entry name" value="PAC"/>
    <property type="match status" value="1"/>
</dbReference>
<dbReference type="SUPFAM" id="SSF47384">
    <property type="entry name" value="Homodimeric domain of signal transducing histidine kinase"/>
    <property type="match status" value="1"/>
</dbReference>
<dbReference type="InterPro" id="IPR000700">
    <property type="entry name" value="PAS-assoc_C"/>
</dbReference>
<dbReference type="SMART" id="SM00091">
    <property type="entry name" value="PAS"/>
    <property type="match status" value="3"/>
</dbReference>
<feature type="domain" description="Histidine kinase" evidence="15">
    <location>
        <begin position="760"/>
        <end position="980"/>
    </location>
</feature>
<dbReference type="SUPFAM" id="SSF55781">
    <property type="entry name" value="GAF domain-like"/>
    <property type="match status" value="2"/>
</dbReference>
<keyword evidence="9" id="KW-0418">Kinase</keyword>
<dbReference type="InterPro" id="IPR003661">
    <property type="entry name" value="HisK_dim/P_dom"/>
</dbReference>
<evidence type="ECO:0000256" key="14">
    <source>
        <dbReference type="ARBA" id="ARBA00039401"/>
    </source>
</evidence>
<keyword evidence="6" id="KW-0808">Transferase</keyword>
<feature type="domain" description="PAC" evidence="17">
    <location>
        <begin position="685"/>
        <end position="735"/>
    </location>
</feature>
<gene>
    <name evidence="18" type="ORF">GCM10010466_29860</name>
</gene>
<dbReference type="Pfam" id="PF00989">
    <property type="entry name" value="PAS"/>
    <property type="match status" value="1"/>
</dbReference>
<dbReference type="InterPro" id="IPR013767">
    <property type="entry name" value="PAS_fold"/>
</dbReference>
<evidence type="ECO:0000256" key="7">
    <source>
        <dbReference type="ARBA" id="ARBA00022692"/>
    </source>
</evidence>
<dbReference type="InterPro" id="IPR035965">
    <property type="entry name" value="PAS-like_dom_sf"/>
</dbReference>
<dbReference type="InterPro" id="IPR013656">
    <property type="entry name" value="PAS_4"/>
</dbReference>
<dbReference type="Pfam" id="PF00512">
    <property type="entry name" value="HisKA"/>
    <property type="match status" value="1"/>
</dbReference>
<dbReference type="Gene3D" id="3.30.565.10">
    <property type="entry name" value="Histidine kinase-like ATPase, C-terminal domain"/>
    <property type="match status" value="1"/>
</dbReference>
<dbReference type="PANTHER" id="PTHR42878">
    <property type="entry name" value="TWO-COMPONENT HISTIDINE KINASE"/>
    <property type="match status" value="1"/>
</dbReference>
<comment type="catalytic activity">
    <reaction evidence="1">
        <text>ATP + protein L-histidine = ADP + protein N-phospho-L-histidine.</text>
        <dbReference type="EC" id="2.7.13.3"/>
    </reaction>
</comment>
<feature type="domain" description="PAS" evidence="16">
    <location>
        <begin position="304"/>
        <end position="380"/>
    </location>
</feature>
<dbReference type="SMART" id="SM00065">
    <property type="entry name" value="GAF"/>
    <property type="match status" value="2"/>
</dbReference>
<dbReference type="InterPro" id="IPR001610">
    <property type="entry name" value="PAC"/>
</dbReference>
<dbReference type="PROSITE" id="PS50112">
    <property type="entry name" value="PAS"/>
    <property type="match status" value="2"/>
</dbReference>
<evidence type="ECO:0000259" key="16">
    <source>
        <dbReference type="PROSITE" id="PS50112"/>
    </source>
</evidence>
<dbReference type="InterPro" id="IPR004358">
    <property type="entry name" value="Sig_transdc_His_kin-like_C"/>
</dbReference>
<dbReference type="NCBIfam" id="TIGR00229">
    <property type="entry name" value="sensory_box"/>
    <property type="match status" value="1"/>
</dbReference>
<dbReference type="EC" id="2.7.13.3" evidence="4"/>
<evidence type="ECO:0000256" key="10">
    <source>
        <dbReference type="ARBA" id="ARBA00022840"/>
    </source>
</evidence>
<dbReference type="InterPro" id="IPR000014">
    <property type="entry name" value="PAS"/>
</dbReference>
<keyword evidence="19" id="KW-1185">Reference proteome</keyword>
<dbReference type="CDD" id="cd00082">
    <property type="entry name" value="HisKA"/>
    <property type="match status" value="1"/>
</dbReference>
<dbReference type="Pfam" id="PF08448">
    <property type="entry name" value="PAS_4"/>
    <property type="match status" value="1"/>
</dbReference>
<dbReference type="SMART" id="SM00086">
    <property type="entry name" value="PAC"/>
    <property type="match status" value="2"/>
</dbReference>
<accession>A0ABP6N5S7</accession>
<evidence type="ECO:0000256" key="5">
    <source>
        <dbReference type="ARBA" id="ARBA00022553"/>
    </source>
</evidence>
<evidence type="ECO:0000259" key="15">
    <source>
        <dbReference type="PROSITE" id="PS50109"/>
    </source>
</evidence>
<dbReference type="Pfam" id="PF02518">
    <property type="entry name" value="HATPase_c"/>
    <property type="match status" value="1"/>
</dbReference>
<feature type="domain" description="PAS" evidence="16">
    <location>
        <begin position="175"/>
        <end position="246"/>
    </location>
</feature>
<dbReference type="Pfam" id="PF01590">
    <property type="entry name" value="GAF"/>
    <property type="match status" value="1"/>
</dbReference>
<keyword evidence="8" id="KW-0547">Nucleotide-binding</keyword>
<dbReference type="PRINTS" id="PR00344">
    <property type="entry name" value="BCTRLSENSOR"/>
</dbReference>
<protein>
    <recommendedName>
        <fullName evidence="14">Sensor-like histidine kinase SenX3</fullName>
        <ecNumber evidence="4">2.7.13.3</ecNumber>
    </recommendedName>
</protein>
<dbReference type="SUPFAM" id="SSF55785">
    <property type="entry name" value="PYP-like sensor domain (PAS domain)"/>
    <property type="match status" value="3"/>
</dbReference>
<keyword evidence="5" id="KW-0597">Phosphoprotein</keyword>
<dbReference type="InterPro" id="IPR003594">
    <property type="entry name" value="HATPase_dom"/>
</dbReference>
<dbReference type="InterPro" id="IPR036097">
    <property type="entry name" value="HisK_dim/P_sf"/>
</dbReference>
<evidence type="ECO:0000256" key="11">
    <source>
        <dbReference type="ARBA" id="ARBA00022989"/>
    </source>
</evidence>
<dbReference type="Gene3D" id="3.30.450.40">
    <property type="match status" value="2"/>
</dbReference>
<dbReference type="InterPro" id="IPR036890">
    <property type="entry name" value="HATPase_C_sf"/>
</dbReference>
<evidence type="ECO:0000313" key="19">
    <source>
        <dbReference type="Proteomes" id="UP001500320"/>
    </source>
</evidence>
<evidence type="ECO:0000256" key="2">
    <source>
        <dbReference type="ARBA" id="ARBA00004141"/>
    </source>
</evidence>
<evidence type="ECO:0000256" key="6">
    <source>
        <dbReference type="ARBA" id="ARBA00022679"/>
    </source>
</evidence>
<evidence type="ECO:0000256" key="8">
    <source>
        <dbReference type="ARBA" id="ARBA00022741"/>
    </source>
</evidence>
<dbReference type="PANTHER" id="PTHR42878:SF7">
    <property type="entry name" value="SENSOR HISTIDINE KINASE GLRK"/>
    <property type="match status" value="1"/>
</dbReference>
<comment type="subcellular location">
    <subcellularLocation>
        <location evidence="3">Cell membrane</location>
    </subcellularLocation>
    <subcellularLocation>
        <location evidence="2">Membrane</location>
        <topology evidence="2">Multi-pass membrane protein</topology>
    </subcellularLocation>
</comment>
<dbReference type="CDD" id="cd00130">
    <property type="entry name" value="PAS"/>
    <property type="match status" value="1"/>
</dbReference>